<feature type="domain" description="SAF" evidence="1">
    <location>
        <begin position="40"/>
        <end position="106"/>
    </location>
</feature>
<dbReference type="Pfam" id="PF16976">
    <property type="entry name" value="RcpC"/>
    <property type="match status" value="1"/>
</dbReference>
<dbReference type="InterPro" id="IPR017592">
    <property type="entry name" value="Pilus_assmbl_Flp-typ_CpaB"/>
</dbReference>
<evidence type="ECO:0000313" key="3">
    <source>
        <dbReference type="Proteomes" id="UP000295453"/>
    </source>
</evidence>
<dbReference type="InterPro" id="IPR013974">
    <property type="entry name" value="SAF"/>
</dbReference>
<dbReference type="AlphaFoldDB" id="A0A4R1C1V3"/>
<sequence>MDRRKILLVLAAVIAALGTMLVWLYVRGADGRAQAQYESVNVLVATQDIAPGETFKAASQAGKFEKKAIPANVVLSGAQTDLSGLDGEVALTTMYAGEQIVSAKWGGSSDVDVTSKVIAIPKGKMAVTVNLTDPQRLAGFVQPGSQVAVLVAVDDQKADTFYANTLLQKVTVLGVGDTSTVTSTKTNKSGDSTTDTVPQTLVTLAVTQHQAEQLMWGTNFGTLSLALVTGTTDLSTTPRVTEKNLAN</sequence>
<dbReference type="NCBIfam" id="TIGR03177">
    <property type="entry name" value="pilus_cpaB"/>
    <property type="match status" value="1"/>
</dbReference>
<dbReference type="EMBL" id="SJZJ01000016">
    <property type="protein sequence ID" value="TCJ23716.1"/>
    <property type="molecule type" value="Genomic_DNA"/>
</dbReference>
<dbReference type="RefSeq" id="WP_131583937.1">
    <property type="nucleotide sequence ID" value="NZ_SJZJ01000016.1"/>
</dbReference>
<dbReference type="Pfam" id="PF08666">
    <property type="entry name" value="SAF"/>
    <property type="match status" value="1"/>
</dbReference>
<dbReference type="InterPro" id="IPR031571">
    <property type="entry name" value="RcpC_dom"/>
</dbReference>
<evidence type="ECO:0000313" key="2">
    <source>
        <dbReference type="EMBL" id="TCJ23716.1"/>
    </source>
</evidence>
<accession>A0A4R1C1V3</accession>
<organism evidence="2 3">
    <name type="scientific">Nocardioides jejuensis</name>
    <dbReference type="NCBI Taxonomy" id="2502782"/>
    <lineage>
        <taxon>Bacteria</taxon>
        <taxon>Bacillati</taxon>
        <taxon>Actinomycetota</taxon>
        <taxon>Actinomycetes</taxon>
        <taxon>Propionibacteriales</taxon>
        <taxon>Nocardioidaceae</taxon>
        <taxon>Nocardioides</taxon>
    </lineage>
</organism>
<comment type="caution">
    <text evidence="2">The sequence shown here is derived from an EMBL/GenBank/DDBJ whole genome shotgun (WGS) entry which is preliminary data.</text>
</comment>
<evidence type="ECO:0000259" key="1">
    <source>
        <dbReference type="SMART" id="SM00858"/>
    </source>
</evidence>
<dbReference type="OrthoDB" id="5182178at2"/>
<dbReference type="Proteomes" id="UP000295453">
    <property type="component" value="Unassembled WGS sequence"/>
</dbReference>
<proteinExistence type="predicted"/>
<dbReference type="SMART" id="SM00858">
    <property type="entry name" value="SAF"/>
    <property type="match status" value="1"/>
</dbReference>
<protein>
    <submittedName>
        <fullName evidence="2">Flp pilus assembly protein CpaB</fullName>
    </submittedName>
</protein>
<name>A0A4R1C1V3_9ACTN</name>
<dbReference type="CDD" id="cd11614">
    <property type="entry name" value="SAF_CpaB_FlgA_like"/>
    <property type="match status" value="1"/>
</dbReference>
<keyword evidence="3" id="KW-1185">Reference proteome</keyword>
<gene>
    <name evidence="2" type="primary">cpaB</name>
    <name evidence="2" type="ORF">EPD65_10635</name>
</gene>
<reference evidence="2 3" key="1">
    <citation type="submission" date="2019-03" db="EMBL/GenBank/DDBJ databases">
        <authorList>
            <person name="Kim M.K.M."/>
        </authorList>
    </citation>
    <scope>NUCLEOTIDE SEQUENCE [LARGE SCALE GENOMIC DNA]</scope>
    <source>
        <strain evidence="2 3">18JY15-6</strain>
    </source>
</reference>